<organism evidence="8 9">
    <name type="scientific">Actinomadura rubrisoli</name>
    <dbReference type="NCBI Taxonomy" id="2530368"/>
    <lineage>
        <taxon>Bacteria</taxon>
        <taxon>Bacillati</taxon>
        <taxon>Actinomycetota</taxon>
        <taxon>Actinomycetes</taxon>
        <taxon>Streptosporangiales</taxon>
        <taxon>Thermomonosporaceae</taxon>
        <taxon>Actinomadura</taxon>
    </lineage>
</organism>
<sequence>MGRVVNPRLRAFAEDDEPVRYDEELEVYVVSSHEAARTVLNDPGFVTDRLDSLLPRLGGLDEPPSSLNAMLQMFMDGPAHDRFRLAVSRDLAPKRVDEMRPRIGAIVDAALDGVADRPAFDVVADVAYPVTIGVIAELLGIGVAGARALLGFASRISAVLELRPTERQLLDAGDAVRGCALFLLPLLPGRRANPGRDLISSLVSLEPGGEPLPVDELLTMIVQILVAGHEPPAHLIANGALDLLGHPAELRRMRSKPGLAASAVEEVLRLGSPIGYLSRTATRDTVLAGTPVRKGSRLVLDLTAANRDPARYDDPDRFDILRPDPGHLSFGGGGHCCIGRALGRVEAEETLRRLFGRFPDLALDGEDLTRRASAAFHALDRLPVRRT</sequence>
<proteinExistence type="inferred from homology"/>
<keyword evidence="4 7" id="KW-0560">Oxidoreductase</keyword>
<dbReference type="AlphaFoldDB" id="A0A4R5BE38"/>
<dbReference type="SUPFAM" id="SSF48264">
    <property type="entry name" value="Cytochrome P450"/>
    <property type="match status" value="1"/>
</dbReference>
<keyword evidence="3 7" id="KW-0479">Metal-binding</keyword>
<dbReference type="GO" id="GO:0005506">
    <property type="term" value="F:iron ion binding"/>
    <property type="evidence" value="ECO:0007669"/>
    <property type="project" value="InterPro"/>
</dbReference>
<evidence type="ECO:0000256" key="1">
    <source>
        <dbReference type="ARBA" id="ARBA00010617"/>
    </source>
</evidence>
<reference evidence="8 9" key="1">
    <citation type="submission" date="2019-03" db="EMBL/GenBank/DDBJ databases">
        <title>Draft genome sequences of novel Actinobacteria.</title>
        <authorList>
            <person name="Sahin N."/>
            <person name="Ay H."/>
            <person name="Saygin H."/>
        </authorList>
    </citation>
    <scope>NUCLEOTIDE SEQUENCE [LARGE SCALE GENOMIC DNA]</scope>
    <source>
        <strain evidence="8 9">H3C3</strain>
    </source>
</reference>
<evidence type="ECO:0000256" key="5">
    <source>
        <dbReference type="ARBA" id="ARBA00023004"/>
    </source>
</evidence>
<keyword evidence="6 7" id="KW-0503">Monooxygenase</keyword>
<keyword evidence="2 7" id="KW-0349">Heme</keyword>
<dbReference type="RefSeq" id="WP_131896660.1">
    <property type="nucleotide sequence ID" value="NZ_SMKU01000129.1"/>
</dbReference>
<evidence type="ECO:0000313" key="9">
    <source>
        <dbReference type="Proteomes" id="UP000294513"/>
    </source>
</evidence>
<dbReference type="GO" id="GO:0020037">
    <property type="term" value="F:heme binding"/>
    <property type="evidence" value="ECO:0007669"/>
    <property type="project" value="InterPro"/>
</dbReference>
<dbReference type="InterPro" id="IPR002397">
    <property type="entry name" value="Cyt_P450_B"/>
</dbReference>
<comment type="caution">
    <text evidence="8">The sequence shown here is derived from an EMBL/GenBank/DDBJ whole genome shotgun (WGS) entry which is preliminary data.</text>
</comment>
<dbReference type="InterPro" id="IPR001128">
    <property type="entry name" value="Cyt_P450"/>
</dbReference>
<dbReference type="PROSITE" id="PS00086">
    <property type="entry name" value="CYTOCHROME_P450"/>
    <property type="match status" value="1"/>
</dbReference>
<gene>
    <name evidence="8" type="ORF">E1298_23300</name>
</gene>
<evidence type="ECO:0000256" key="3">
    <source>
        <dbReference type="ARBA" id="ARBA00022723"/>
    </source>
</evidence>
<dbReference type="Gene3D" id="1.10.630.10">
    <property type="entry name" value="Cytochrome P450"/>
    <property type="match status" value="1"/>
</dbReference>
<dbReference type="PRINTS" id="PR00359">
    <property type="entry name" value="BP450"/>
</dbReference>
<dbReference type="PANTHER" id="PTHR46696">
    <property type="entry name" value="P450, PUTATIVE (EUROFUNG)-RELATED"/>
    <property type="match status" value="1"/>
</dbReference>
<dbReference type="InterPro" id="IPR017972">
    <property type="entry name" value="Cyt_P450_CS"/>
</dbReference>
<protein>
    <submittedName>
        <fullName evidence="8">Cytochrome P450</fullName>
    </submittedName>
</protein>
<comment type="similarity">
    <text evidence="1 7">Belongs to the cytochrome P450 family.</text>
</comment>
<dbReference type="FunFam" id="1.10.630.10:FF:000018">
    <property type="entry name" value="Cytochrome P450 monooxygenase"/>
    <property type="match status" value="1"/>
</dbReference>
<name>A0A4R5BE38_9ACTN</name>
<dbReference type="GO" id="GO:0004497">
    <property type="term" value="F:monooxygenase activity"/>
    <property type="evidence" value="ECO:0007669"/>
    <property type="project" value="UniProtKB-KW"/>
</dbReference>
<dbReference type="Proteomes" id="UP000294513">
    <property type="component" value="Unassembled WGS sequence"/>
</dbReference>
<accession>A0A4R5BE38</accession>
<keyword evidence="5 7" id="KW-0408">Iron</keyword>
<evidence type="ECO:0000256" key="4">
    <source>
        <dbReference type="ARBA" id="ARBA00023002"/>
    </source>
</evidence>
<dbReference type="PANTHER" id="PTHR46696:SF1">
    <property type="entry name" value="CYTOCHROME P450 YJIB-RELATED"/>
    <property type="match status" value="1"/>
</dbReference>
<evidence type="ECO:0000313" key="8">
    <source>
        <dbReference type="EMBL" id="TDD82054.1"/>
    </source>
</evidence>
<keyword evidence="9" id="KW-1185">Reference proteome</keyword>
<evidence type="ECO:0000256" key="7">
    <source>
        <dbReference type="RuleBase" id="RU000461"/>
    </source>
</evidence>
<dbReference type="GO" id="GO:0016705">
    <property type="term" value="F:oxidoreductase activity, acting on paired donors, with incorporation or reduction of molecular oxygen"/>
    <property type="evidence" value="ECO:0007669"/>
    <property type="project" value="InterPro"/>
</dbReference>
<dbReference type="OrthoDB" id="4371969at2"/>
<evidence type="ECO:0000256" key="6">
    <source>
        <dbReference type="ARBA" id="ARBA00023033"/>
    </source>
</evidence>
<dbReference type="EMBL" id="SMKU01000129">
    <property type="protein sequence ID" value="TDD82054.1"/>
    <property type="molecule type" value="Genomic_DNA"/>
</dbReference>
<evidence type="ECO:0000256" key="2">
    <source>
        <dbReference type="ARBA" id="ARBA00022617"/>
    </source>
</evidence>
<dbReference type="Pfam" id="PF00067">
    <property type="entry name" value="p450"/>
    <property type="match status" value="1"/>
</dbReference>
<dbReference type="CDD" id="cd20625">
    <property type="entry name" value="CYP164-like"/>
    <property type="match status" value="1"/>
</dbReference>
<dbReference type="InterPro" id="IPR036396">
    <property type="entry name" value="Cyt_P450_sf"/>
</dbReference>